<dbReference type="Proteomes" id="UP000197007">
    <property type="component" value="Chromosome"/>
</dbReference>
<reference evidence="2" key="1">
    <citation type="submission" date="2017-06" db="EMBL/GenBank/DDBJ databases">
        <title>Complete genome sequence of Capnocytophaga sp. KCOM 1579 (=ChDC OS43) isolated from a human refractory periapical abscess lesion.</title>
        <authorList>
            <person name="Kook J.-K."/>
            <person name="Park S.-N."/>
            <person name="Lim Y.K."/>
            <person name="Roh H."/>
        </authorList>
    </citation>
    <scope>NUCLEOTIDE SEQUENCE [LARGE SCALE GENOMIC DNA]</scope>
    <source>
        <strain evidence="2">ChDC OS43</strain>
    </source>
</reference>
<sequence>MSNFPKFILGDNTDMPNAMFVVHLEYPRFVLNLDNDEVEWLEEFDEEDTKELEAESENLIAEAIAFYEREITRIEENDY</sequence>
<dbReference type="EMBL" id="CP022022">
    <property type="protein sequence ID" value="ASF43639.1"/>
    <property type="molecule type" value="Genomic_DNA"/>
</dbReference>
<dbReference type="AlphaFoldDB" id="A0A1Z4BQV8"/>
<dbReference type="RefSeq" id="WP_088594569.1">
    <property type="nucleotide sequence ID" value="NZ_CP022022.1"/>
</dbReference>
<dbReference type="KEGG" id="capn:CBG49_11425"/>
<name>A0A1Z4BQV8_9FLAO</name>
<organism evidence="1 2">
    <name type="scientific">Capnocytophaga endodontalis</name>
    <dbReference type="NCBI Taxonomy" id="2708117"/>
    <lineage>
        <taxon>Bacteria</taxon>
        <taxon>Pseudomonadati</taxon>
        <taxon>Bacteroidota</taxon>
        <taxon>Flavobacteriia</taxon>
        <taxon>Flavobacteriales</taxon>
        <taxon>Flavobacteriaceae</taxon>
        <taxon>Capnocytophaga</taxon>
    </lineage>
</organism>
<evidence type="ECO:0000313" key="2">
    <source>
        <dbReference type="Proteomes" id="UP000197007"/>
    </source>
</evidence>
<accession>A0A1Z4BQV8</accession>
<protein>
    <submittedName>
        <fullName evidence="1">Uncharacterized protein</fullName>
    </submittedName>
</protein>
<keyword evidence="2" id="KW-1185">Reference proteome</keyword>
<evidence type="ECO:0000313" key="1">
    <source>
        <dbReference type="EMBL" id="ASF43639.1"/>
    </source>
</evidence>
<proteinExistence type="predicted"/>
<gene>
    <name evidence="1" type="ORF">CBG49_11425</name>
</gene>